<dbReference type="EMBL" id="BARV01043465">
    <property type="protein sequence ID" value="GAI63422.1"/>
    <property type="molecule type" value="Genomic_DNA"/>
</dbReference>
<gene>
    <name evidence="1" type="ORF">S06H3_64868</name>
</gene>
<reference evidence="1" key="1">
    <citation type="journal article" date="2014" name="Front. Microbiol.">
        <title>High frequency of phylogenetically diverse reductive dehalogenase-homologous genes in deep subseafloor sedimentary metagenomes.</title>
        <authorList>
            <person name="Kawai M."/>
            <person name="Futagami T."/>
            <person name="Toyoda A."/>
            <person name="Takaki Y."/>
            <person name="Nishi S."/>
            <person name="Hori S."/>
            <person name="Arai W."/>
            <person name="Tsubouchi T."/>
            <person name="Morono Y."/>
            <person name="Uchiyama I."/>
            <person name="Ito T."/>
            <person name="Fujiyama A."/>
            <person name="Inagaki F."/>
            <person name="Takami H."/>
        </authorList>
    </citation>
    <scope>NUCLEOTIDE SEQUENCE</scope>
    <source>
        <strain evidence="1">Expedition CK06-06</strain>
    </source>
</reference>
<proteinExistence type="predicted"/>
<feature type="non-terminal residue" evidence="1">
    <location>
        <position position="41"/>
    </location>
</feature>
<comment type="caution">
    <text evidence="1">The sequence shown here is derived from an EMBL/GenBank/DDBJ whole genome shotgun (WGS) entry which is preliminary data.</text>
</comment>
<accession>X1Q4H4</accession>
<name>X1Q4H4_9ZZZZ</name>
<protein>
    <submittedName>
        <fullName evidence="1">Uncharacterized protein</fullName>
    </submittedName>
</protein>
<organism evidence="1">
    <name type="scientific">marine sediment metagenome</name>
    <dbReference type="NCBI Taxonomy" id="412755"/>
    <lineage>
        <taxon>unclassified sequences</taxon>
        <taxon>metagenomes</taxon>
        <taxon>ecological metagenomes</taxon>
    </lineage>
</organism>
<evidence type="ECO:0000313" key="1">
    <source>
        <dbReference type="EMBL" id="GAI63422.1"/>
    </source>
</evidence>
<dbReference type="AlphaFoldDB" id="X1Q4H4"/>
<sequence length="41" mass="4671">MGNEQQTEEKRFVEEVGILFEQTGMPRMAGKSILTMKSILI</sequence>